<evidence type="ECO:0000313" key="1">
    <source>
        <dbReference type="EMBL" id="GIY48072.1"/>
    </source>
</evidence>
<evidence type="ECO:0000313" key="2">
    <source>
        <dbReference type="Proteomes" id="UP001054837"/>
    </source>
</evidence>
<reference evidence="1 2" key="1">
    <citation type="submission" date="2021-06" db="EMBL/GenBank/DDBJ databases">
        <title>Caerostris darwini draft genome.</title>
        <authorList>
            <person name="Kono N."/>
            <person name="Arakawa K."/>
        </authorList>
    </citation>
    <scope>NUCLEOTIDE SEQUENCE [LARGE SCALE GENOMIC DNA]</scope>
</reference>
<name>A0AAV4TTD7_9ARAC</name>
<organism evidence="1 2">
    <name type="scientific">Caerostris darwini</name>
    <dbReference type="NCBI Taxonomy" id="1538125"/>
    <lineage>
        <taxon>Eukaryota</taxon>
        <taxon>Metazoa</taxon>
        <taxon>Ecdysozoa</taxon>
        <taxon>Arthropoda</taxon>
        <taxon>Chelicerata</taxon>
        <taxon>Arachnida</taxon>
        <taxon>Araneae</taxon>
        <taxon>Araneomorphae</taxon>
        <taxon>Entelegynae</taxon>
        <taxon>Araneoidea</taxon>
        <taxon>Araneidae</taxon>
        <taxon>Caerostris</taxon>
    </lineage>
</organism>
<comment type="caution">
    <text evidence="1">The sequence shown here is derived from an EMBL/GenBank/DDBJ whole genome shotgun (WGS) entry which is preliminary data.</text>
</comment>
<accession>A0AAV4TTD7</accession>
<dbReference type="Proteomes" id="UP001054837">
    <property type="component" value="Unassembled WGS sequence"/>
</dbReference>
<protein>
    <submittedName>
        <fullName evidence="1">Uncharacterized protein</fullName>
    </submittedName>
</protein>
<gene>
    <name evidence="1" type="ORF">CDAR_544711</name>
</gene>
<proteinExistence type="predicted"/>
<sequence>MPWCTLSPYLGPSEDIYPTGNRVSIEFVRDKLLSLRHCVLLMYSTNSKPQGEKKRTLLFVTNIVFPLCHQKAKKRDIAICVIYRAQLVYTTHSPPEGNERRALLFVTYIIFPPTNEANKLISIQKRIPLYPLLGADRAFIFRHPLRALGHSSLLYLGPSGDIYPTGNRVSVEILRDKLRSAHTIQKFFREKPLPSPEKRILSGGGGVIELEAEISAPGGTKPSRNIIMILFSRRTVVSQRR</sequence>
<dbReference type="EMBL" id="BPLQ01010061">
    <property type="protein sequence ID" value="GIY48072.1"/>
    <property type="molecule type" value="Genomic_DNA"/>
</dbReference>
<keyword evidence="2" id="KW-1185">Reference proteome</keyword>
<dbReference type="AlphaFoldDB" id="A0AAV4TTD7"/>